<proteinExistence type="inferred from homology"/>
<feature type="transmembrane region" description="Helical" evidence="7">
    <location>
        <begin position="252"/>
        <end position="271"/>
    </location>
</feature>
<accession>A0A6C2YSZ3</accession>
<dbReference type="InterPro" id="IPR004869">
    <property type="entry name" value="MMPL_dom"/>
</dbReference>
<dbReference type="InParanoid" id="A0A6C2YSZ3"/>
<gene>
    <name evidence="9" type="ORF">GMBLW1_46920</name>
</gene>
<dbReference type="Pfam" id="PF03176">
    <property type="entry name" value="MMPL"/>
    <property type="match status" value="2"/>
</dbReference>
<keyword evidence="6 7" id="KW-0472">Membrane</keyword>
<feature type="transmembrane region" description="Helical" evidence="7">
    <location>
        <begin position="217"/>
        <end position="240"/>
    </location>
</feature>
<feature type="transmembrane region" description="Helical" evidence="7">
    <location>
        <begin position="326"/>
        <end position="349"/>
    </location>
</feature>
<dbReference type="EMBL" id="LR593887">
    <property type="protein sequence ID" value="VTS06364.1"/>
    <property type="molecule type" value="Genomic_DNA"/>
</dbReference>
<dbReference type="KEGG" id="tim:GMBLW1_46920"/>
<evidence type="ECO:0000259" key="8">
    <source>
        <dbReference type="PROSITE" id="PS50156"/>
    </source>
</evidence>
<keyword evidence="3" id="KW-1003">Cell membrane</keyword>
<dbReference type="EMBL" id="LR586016">
    <property type="protein sequence ID" value="VIP04501.1"/>
    <property type="molecule type" value="Genomic_DNA"/>
</dbReference>
<comment type="similarity">
    <text evidence="2">Belongs to the resistance-nodulation-cell division (RND) (TC 2.A.6) family. MmpL subfamily.</text>
</comment>
<feature type="transmembrane region" description="Helical" evidence="7">
    <location>
        <begin position="666"/>
        <end position="686"/>
    </location>
</feature>
<dbReference type="SUPFAM" id="SSF82866">
    <property type="entry name" value="Multidrug efflux transporter AcrB transmembrane domain"/>
    <property type="match status" value="2"/>
</dbReference>
<feature type="transmembrane region" description="Helical" evidence="7">
    <location>
        <begin position="706"/>
        <end position="730"/>
    </location>
</feature>
<feature type="transmembrane region" description="Helical" evidence="7">
    <location>
        <begin position="629"/>
        <end position="654"/>
    </location>
</feature>
<dbReference type="AlphaFoldDB" id="A0A6C2YSZ3"/>
<evidence type="ECO:0000256" key="1">
    <source>
        <dbReference type="ARBA" id="ARBA00004651"/>
    </source>
</evidence>
<feature type="transmembrane region" description="Helical" evidence="7">
    <location>
        <begin position="291"/>
        <end position="314"/>
    </location>
</feature>
<evidence type="ECO:0000313" key="10">
    <source>
        <dbReference type="Proteomes" id="UP000464378"/>
    </source>
</evidence>
<reference evidence="9" key="1">
    <citation type="submission" date="2019-04" db="EMBL/GenBank/DDBJ databases">
        <authorList>
            <consortium name="Science for Life Laboratories"/>
        </authorList>
    </citation>
    <scope>NUCLEOTIDE SEQUENCE</scope>
    <source>
        <strain evidence="9">MBLW1</strain>
    </source>
</reference>
<organism evidence="9">
    <name type="scientific">Tuwongella immobilis</name>
    <dbReference type="NCBI Taxonomy" id="692036"/>
    <lineage>
        <taxon>Bacteria</taxon>
        <taxon>Pseudomonadati</taxon>
        <taxon>Planctomycetota</taxon>
        <taxon>Planctomycetia</taxon>
        <taxon>Gemmatales</taxon>
        <taxon>Gemmataceae</taxon>
        <taxon>Tuwongella</taxon>
    </lineage>
</organism>
<keyword evidence="4 7" id="KW-0812">Transmembrane</keyword>
<dbReference type="Proteomes" id="UP000464378">
    <property type="component" value="Chromosome"/>
</dbReference>
<dbReference type="InterPro" id="IPR050545">
    <property type="entry name" value="Mycobact_MmpL"/>
</dbReference>
<dbReference type="Gene3D" id="1.20.1640.10">
    <property type="entry name" value="Multidrug efflux transporter AcrB transmembrane domain"/>
    <property type="match status" value="2"/>
</dbReference>
<comment type="subcellular location">
    <subcellularLocation>
        <location evidence="1">Cell membrane</location>
        <topology evidence="1">Multi-pass membrane protein</topology>
    </subcellularLocation>
</comment>
<protein>
    <recommendedName>
        <fullName evidence="8">SSD domain-containing protein</fullName>
    </recommendedName>
</protein>
<feature type="transmembrane region" description="Helical" evidence="7">
    <location>
        <begin position="605"/>
        <end position="623"/>
    </location>
</feature>
<sequence length="793" mass="86229">MFDFLGRVAVRHPWLVLLFWIAAGIGLTKVAPNWERNSHDDDIRFLPAEFPSVRAHLLMEQAFPKDVSAARAIIAIERPEGKLQPSDFAWVDRLTERLTTVKQEHPEWNITGITSYRDGPVGSRLTSHDGTCTLVQVLLSTPYLAVKTRDTVEHVQTEVQSLLKDVSNPPNVLITGPAGIGRDMVKASAASLDHTTLATIILVVSVLLIVYRSPVMAFIPLITIGLAVWVSLEVLAIVTLIPGVHLVNISQIFAIVILFGAGTDYCLFLISRYREELEAGQTAPFSLNASVSAVGGALAASAGTVMCGLGMMGFAEFGKIRCAGPVIALALGIGLLASLTITPALLRILGRGAFWPLKVHPVMPGRARGGFWNRMSTVVVRRPVMVLALCLMGLVPLAILGGQVVPSFRPIGELSPQSESVRGLALLQEHFTAGETGPLTILLAADRPWSSPEGRELITHLSLGMAHLDNVAEVRSLTQPLGPNGFATADPSPPTPQAASPLGMFQSKLFDLEAVKEKAIRLVAEKHYLSTAEVNGQTKHLTRLDVVFQSDPFDAKSVETFKQIEIWMEKLLPIRTALVGDVHTECFGVTVHTRDMAKLVARDRLRVNALVVAGVFLILIVVVKRIWLAAYLMGTVLLSYYATLGLTMLFASALQGEWMQTIEWRVPFFLFTILVAVGEDYNILLVHRILQEREKYGLIEGVRRGLAATGGTITACGIIMAGTFGTLMLASLNTLMQIGFALAVGVILDTFVVRPFLVPAFLVLVGRDAARYERTRQPLPVVRPIVPPIRQAG</sequence>
<evidence type="ECO:0000256" key="3">
    <source>
        <dbReference type="ARBA" id="ARBA00022475"/>
    </source>
</evidence>
<keyword evidence="10" id="KW-1185">Reference proteome</keyword>
<evidence type="ECO:0000256" key="4">
    <source>
        <dbReference type="ARBA" id="ARBA00022692"/>
    </source>
</evidence>
<feature type="domain" description="SSD" evidence="8">
    <location>
        <begin position="625"/>
        <end position="764"/>
    </location>
</feature>
<dbReference type="RefSeq" id="WP_162659576.1">
    <property type="nucleotide sequence ID" value="NZ_LR593887.1"/>
</dbReference>
<feature type="transmembrane region" description="Helical" evidence="7">
    <location>
        <begin position="742"/>
        <end position="765"/>
    </location>
</feature>
<dbReference type="PANTHER" id="PTHR33406">
    <property type="entry name" value="MEMBRANE PROTEIN MJ1562-RELATED"/>
    <property type="match status" value="1"/>
</dbReference>
<feature type="transmembrane region" description="Helical" evidence="7">
    <location>
        <begin position="384"/>
        <end position="405"/>
    </location>
</feature>
<name>A0A6C2YSZ3_9BACT</name>
<dbReference type="InterPro" id="IPR000731">
    <property type="entry name" value="SSD"/>
</dbReference>
<evidence type="ECO:0000256" key="5">
    <source>
        <dbReference type="ARBA" id="ARBA00022989"/>
    </source>
</evidence>
<dbReference type="PROSITE" id="PS50156">
    <property type="entry name" value="SSD"/>
    <property type="match status" value="1"/>
</dbReference>
<evidence type="ECO:0000256" key="7">
    <source>
        <dbReference type="SAM" id="Phobius"/>
    </source>
</evidence>
<dbReference type="GO" id="GO:0005886">
    <property type="term" value="C:plasma membrane"/>
    <property type="evidence" value="ECO:0007669"/>
    <property type="project" value="UniProtKB-SubCell"/>
</dbReference>
<feature type="transmembrane region" description="Helical" evidence="7">
    <location>
        <begin position="192"/>
        <end position="211"/>
    </location>
</feature>
<dbReference type="PANTHER" id="PTHR33406:SF6">
    <property type="entry name" value="MEMBRANE PROTEIN YDGH-RELATED"/>
    <property type="match status" value="1"/>
</dbReference>
<evidence type="ECO:0000313" key="9">
    <source>
        <dbReference type="EMBL" id="VIP04501.1"/>
    </source>
</evidence>
<evidence type="ECO:0000256" key="2">
    <source>
        <dbReference type="ARBA" id="ARBA00010157"/>
    </source>
</evidence>
<evidence type="ECO:0000256" key="6">
    <source>
        <dbReference type="ARBA" id="ARBA00023136"/>
    </source>
</evidence>
<keyword evidence="5 7" id="KW-1133">Transmembrane helix</keyword>